<evidence type="ECO:0000313" key="4">
    <source>
        <dbReference type="Proteomes" id="UP000092503"/>
    </source>
</evidence>
<dbReference type="GO" id="GO:0015074">
    <property type="term" value="P:DNA integration"/>
    <property type="evidence" value="ECO:0007669"/>
    <property type="project" value="InterPro"/>
</dbReference>
<feature type="domain" description="Integrase SAM-like N-terminal" evidence="2">
    <location>
        <begin position="38"/>
        <end position="117"/>
    </location>
</feature>
<evidence type="ECO:0000313" key="3">
    <source>
        <dbReference type="EMBL" id="SBV53145.1"/>
    </source>
</evidence>
<proteinExistence type="predicted"/>
<organism evidence="3 4">
    <name type="scientific">Xanthomonas bromi</name>
    <dbReference type="NCBI Taxonomy" id="56449"/>
    <lineage>
        <taxon>Bacteria</taxon>
        <taxon>Pseudomonadati</taxon>
        <taxon>Pseudomonadota</taxon>
        <taxon>Gammaproteobacteria</taxon>
        <taxon>Lysobacterales</taxon>
        <taxon>Lysobacteraceae</taxon>
        <taxon>Xanthomonas</taxon>
    </lineage>
</organism>
<evidence type="ECO:0000259" key="2">
    <source>
        <dbReference type="Pfam" id="PF13495"/>
    </source>
</evidence>
<evidence type="ECO:0000256" key="1">
    <source>
        <dbReference type="ARBA" id="ARBA00023125"/>
    </source>
</evidence>
<sequence>MASGRYREDACSVIQRRRSRMRYTPKNSGVTAPPPLWLLDRVRDRLQVRHSLRTEQASLSWIRRFILASGKRCPVQMGQAEVEACLTRLATDAQVSVGTQNQALAALLFLYREVVRIDRHRVSDELPKEGLNNPSNL</sequence>
<gene>
    <name evidence="3" type="ORF">XBLMG947_3951</name>
</gene>
<keyword evidence="1" id="KW-0238">DNA-binding</keyword>
<dbReference type="GO" id="GO:0003677">
    <property type="term" value="F:DNA binding"/>
    <property type="evidence" value="ECO:0007669"/>
    <property type="project" value="UniProtKB-KW"/>
</dbReference>
<dbReference type="STRING" id="56449.XBLMG947_3951"/>
<accession>A0A1C3NRW7</accession>
<dbReference type="Pfam" id="PF13495">
    <property type="entry name" value="Phage_int_SAM_4"/>
    <property type="match status" value="1"/>
</dbReference>
<dbReference type="InterPro" id="IPR004107">
    <property type="entry name" value="Integrase_SAM-like_N"/>
</dbReference>
<dbReference type="Gene3D" id="1.10.150.130">
    <property type="match status" value="1"/>
</dbReference>
<name>A0A1C3NRW7_9XANT</name>
<protein>
    <submittedName>
        <fullName evidence="3">Site-specific recombinase</fullName>
    </submittedName>
</protein>
<dbReference type="AlphaFoldDB" id="A0A1C3NRW7"/>
<dbReference type="EMBL" id="FLTX01000079">
    <property type="protein sequence ID" value="SBV53145.1"/>
    <property type="molecule type" value="Genomic_DNA"/>
</dbReference>
<reference evidence="3 4" key="1">
    <citation type="submission" date="2016-06" db="EMBL/GenBank/DDBJ databases">
        <authorList>
            <person name="Kjaerup R.B."/>
            <person name="Dalgaard T.S."/>
            <person name="Juul-Madsen H.R."/>
        </authorList>
    </citation>
    <scope>NUCLEOTIDE SEQUENCE [LARGE SCALE GENOMIC DNA]</scope>
    <source>
        <strain evidence="3">LMG947</strain>
    </source>
</reference>
<dbReference type="InterPro" id="IPR010998">
    <property type="entry name" value="Integrase_recombinase_N"/>
</dbReference>
<dbReference type="Proteomes" id="UP000092503">
    <property type="component" value="Unassembled WGS sequence"/>
</dbReference>